<sequence length="99" mass="11316">MKYEQTVQEHLRLTILRLLSEDPDYTMNDSLITDLTENYGFTPSRDRVRTELAWLREQGFVTTDIDPAITIAILTERGADVARGRVTVPGIKRPSPGRR</sequence>
<evidence type="ECO:0000313" key="1">
    <source>
        <dbReference type="EMBL" id="SDU26973.1"/>
    </source>
</evidence>
<gene>
    <name evidence="1" type="ORF">SAMN04487931_10651</name>
</gene>
<evidence type="ECO:0000313" key="2">
    <source>
        <dbReference type="Proteomes" id="UP000199608"/>
    </source>
</evidence>
<dbReference type="RefSeq" id="WP_092234008.1">
    <property type="nucleotide sequence ID" value="NZ_FNLL01000006.1"/>
</dbReference>
<dbReference type="Proteomes" id="UP000199608">
    <property type="component" value="Unassembled WGS sequence"/>
</dbReference>
<dbReference type="EMBL" id="FNLL01000006">
    <property type="protein sequence ID" value="SDU26973.1"/>
    <property type="molecule type" value="Genomic_DNA"/>
</dbReference>
<reference evidence="2" key="1">
    <citation type="submission" date="2016-10" db="EMBL/GenBank/DDBJ databases">
        <authorList>
            <person name="Varghese N."/>
            <person name="Submissions S."/>
        </authorList>
    </citation>
    <scope>NUCLEOTIDE SEQUENCE [LARGE SCALE GENOMIC DNA]</scope>
    <source>
        <strain evidence="2">DSM 3384</strain>
    </source>
</reference>
<name>A0A1H2H5A4_9BACT</name>
<proteinExistence type="predicted"/>
<protein>
    <submittedName>
        <fullName evidence="1">Uncharacterized protein</fullName>
    </submittedName>
</protein>
<keyword evidence="2" id="KW-1185">Reference proteome</keyword>
<dbReference type="InterPro" id="IPR036390">
    <property type="entry name" value="WH_DNA-bd_sf"/>
</dbReference>
<dbReference type="AlphaFoldDB" id="A0A1H2H5A4"/>
<dbReference type="SUPFAM" id="SSF46785">
    <property type="entry name" value="Winged helix' DNA-binding domain"/>
    <property type="match status" value="1"/>
</dbReference>
<accession>A0A1H2H5A4</accession>
<organism evidence="1 2">
    <name type="scientific">Desulfobacula phenolica</name>
    <dbReference type="NCBI Taxonomy" id="90732"/>
    <lineage>
        <taxon>Bacteria</taxon>
        <taxon>Pseudomonadati</taxon>
        <taxon>Thermodesulfobacteriota</taxon>
        <taxon>Desulfobacteria</taxon>
        <taxon>Desulfobacterales</taxon>
        <taxon>Desulfobacteraceae</taxon>
        <taxon>Desulfobacula</taxon>
    </lineage>
</organism>